<dbReference type="GO" id="GO:0071038">
    <property type="term" value="P:TRAMP-dependent tRNA surveillance pathway"/>
    <property type="evidence" value="ECO:0007669"/>
    <property type="project" value="TreeGrafter"/>
</dbReference>
<dbReference type="InterPro" id="IPR037319">
    <property type="entry name" value="Rrp40_S1"/>
</dbReference>
<evidence type="ECO:0000256" key="2">
    <source>
        <dbReference type="ARBA" id="ARBA00004604"/>
    </source>
</evidence>
<dbReference type="Pfam" id="PF18311">
    <property type="entry name" value="Rrp40_N"/>
    <property type="match status" value="1"/>
</dbReference>
<evidence type="ECO:0000256" key="6">
    <source>
        <dbReference type="ARBA" id="ARBA00022835"/>
    </source>
</evidence>
<dbReference type="GO" id="GO:0000467">
    <property type="term" value="P:exonucleolytic trimming to generate mature 3'-end of 5.8S rRNA from tricistronic rRNA transcript (SSU-rRNA, 5.8S rRNA, LSU-rRNA)"/>
    <property type="evidence" value="ECO:0007669"/>
    <property type="project" value="TreeGrafter"/>
</dbReference>
<dbReference type="EMBL" id="JAACJK010000236">
    <property type="protein sequence ID" value="KAF5309339.1"/>
    <property type="molecule type" value="Genomic_DNA"/>
</dbReference>
<gene>
    <name evidence="12" type="ORF">D9611_014005</name>
</gene>
<dbReference type="InterPro" id="IPR012340">
    <property type="entry name" value="NA-bd_OB-fold"/>
</dbReference>
<keyword evidence="6" id="KW-0271">Exosome</keyword>
<dbReference type="Gene3D" id="2.40.50.140">
    <property type="entry name" value="Nucleic acid-binding proteins"/>
    <property type="match status" value="1"/>
</dbReference>
<dbReference type="Pfam" id="PF15985">
    <property type="entry name" value="KH_6"/>
    <property type="match status" value="1"/>
</dbReference>
<dbReference type="CDD" id="cd22526">
    <property type="entry name" value="KH-I_Rrp40"/>
    <property type="match status" value="1"/>
</dbReference>
<evidence type="ECO:0000256" key="5">
    <source>
        <dbReference type="ARBA" id="ARBA00022552"/>
    </source>
</evidence>
<dbReference type="OrthoDB" id="340500at2759"/>
<proteinExistence type="inferred from homology"/>
<dbReference type="GO" id="GO:0071035">
    <property type="term" value="P:nuclear polyadenylation-dependent rRNA catabolic process"/>
    <property type="evidence" value="ECO:0007669"/>
    <property type="project" value="TreeGrafter"/>
</dbReference>
<keyword evidence="4" id="KW-0963">Cytoplasm</keyword>
<evidence type="ECO:0000256" key="3">
    <source>
        <dbReference type="ARBA" id="ARBA00007841"/>
    </source>
</evidence>
<keyword evidence="8" id="KW-0539">Nucleus</keyword>
<dbReference type="AlphaFoldDB" id="A0A8H5AR32"/>
<feature type="domain" description="Exosome complex exonuclease Rrp40 N-terminal" evidence="11">
    <location>
        <begin position="20"/>
        <end position="65"/>
    </location>
</feature>
<dbReference type="GO" id="GO:0005730">
    <property type="term" value="C:nucleolus"/>
    <property type="evidence" value="ECO:0007669"/>
    <property type="project" value="UniProtKB-SubCell"/>
</dbReference>
<dbReference type="Pfam" id="PF21262">
    <property type="entry name" value="RRP40_S1"/>
    <property type="match status" value="1"/>
</dbReference>
<dbReference type="CDD" id="cd05790">
    <property type="entry name" value="S1_Rrp40"/>
    <property type="match status" value="1"/>
</dbReference>
<name>A0A8H5AR32_9AGAR</name>
<organism evidence="12 13">
    <name type="scientific">Ephemerocybe angulata</name>
    <dbReference type="NCBI Taxonomy" id="980116"/>
    <lineage>
        <taxon>Eukaryota</taxon>
        <taxon>Fungi</taxon>
        <taxon>Dikarya</taxon>
        <taxon>Basidiomycota</taxon>
        <taxon>Agaricomycotina</taxon>
        <taxon>Agaricomycetes</taxon>
        <taxon>Agaricomycetidae</taxon>
        <taxon>Agaricales</taxon>
        <taxon>Agaricineae</taxon>
        <taxon>Psathyrellaceae</taxon>
        <taxon>Ephemerocybe</taxon>
    </lineage>
</organism>
<evidence type="ECO:0000256" key="1">
    <source>
        <dbReference type="ARBA" id="ARBA00004496"/>
    </source>
</evidence>
<dbReference type="FunFam" id="2.40.50.140:FF:000112">
    <property type="entry name" value="Exosome complex component RRP40"/>
    <property type="match status" value="1"/>
</dbReference>
<dbReference type="Proteomes" id="UP000541558">
    <property type="component" value="Unassembled WGS sequence"/>
</dbReference>
<dbReference type="PANTHER" id="PTHR21321:SF1">
    <property type="entry name" value="EXOSOME COMPLEX COMPONENT RRP40"/>
    <property type="match status" value="1"/>
</dbReference>
<comment type="similarity">
    <text evidence="3">Belongs to the RRP40 family.</text>
</comment>
<dbReference type="InterPro" id="IPR004088">
    <property type="entry name" value="KH_dom_type_1"/>
</dbReference>
<keyword evidence="7" id="KW-0694">RNA-binding</keyword>
<dbReference type="InterPro" id="IPR041054">
    <property type="entry name" value="Rrp40_N_euk"/>
</dbReference>
<dbReference type="InterPro" id="IPR049469">
    <property type="entry name" value="RRP40_KH-I"/>
</dbReference>
<keyword evidence="5" id="KW-0698">rRNA processing</keyword>
<accession>A0A8H5AR32</accession>
<sequence length="235" mass="25499">MSSSEHVFPGEHVPAKHHNLRLGPGLLQQASHIDSSESNVVASKAGVLQHSANRSKWWVDSNSRRYVPAPQESVVGVVTQRLGEGYRVDIGEAHQASLDALAFEGATKRNKPNLKVGSLVYARVSLAHKDMEPELECFDAQSRKSEGFGELKGGFVVRCSLKMCRNLLDSKHFLLPLLGGKFPLESAIGMNGRVWISAKEPRQIIAIARCIEAADPDGGGLDADGVRALLETLEV</sequence>
<dbReference type="InterPro" id="IPR036612">
    <property type="entry name" value="KH_dom_type_1_sf"/>
</dbReference>
<dbReference type="GO" id="GO:0003723">
    <property type="term" value="F:RNA binding"/>
    <property type="evidence" value="ECO:0007669"/>
    <property type="project" value="UniProtKB-KW"/>
</dbReference>
<dbReference type="GO" id="GO:0071051">
    <property type="term" value="P:poly(A)-dependent snoRNA 3'-end processing"/>
    <property type="evidence" value="ECO:0007669"/>
    <property type="project" value="TreeGrafter"/>
</dbReference>
<dbReference type="PANTHER" id="PTHR21321">
    <property type="entry name" value="PNAS-3 RELATED"/>
    <property type="match status" value="1"/>
</dbReference>
<evidence type="ECO:0000256" key="7">
    <source>
        <dbReference type="ARBA" id="ARBA00022884"/>
    </source>
</evidence>
<evidence type="ECO:0000256" key="4">
    <source>
        <dbReference type="ARBA" id="ARBA00022490"/>
    </source>
</evidence>
<evidence type="ECO:0000259" key="11">
    <source>
        <dbReference type="Pfam" id="PF18311"/>
    </source>
</evidence>
<dbReference type="GO" id="GO:0034475">
    <property type="term" value="P:U4 snRNA 3'-end processing"/>
    <property type="evidence" value="ECO:0007669"/>
    <property type="project" value="TreeGrafter"/>
</dbReference>
<dbReference type="GO" id="GO:0000177">
    <property type="term" value="C:cytoplasmic exosome (RNase complex)"/>
    <property type="evidence" value="ECO:0007669"/>
    <property type="project" value="TreeGrafter"/>
</dbReference>
<evidence type="ECO:0000259" key="10">
    <source>
        <dbReference type="Pfam" id="PF15985"/>
    </source>
</evidence>
<evidence type="ECO:0000256" key="8">
    <source>
        <dbReference type="ARBA" id="ARBA00023242"/>
    </source>
</evidence>
<feature type="domain" description="K Homology" evidence="10">
    <location>
        <begin position="154"/>
        <end position="201"/>
    </location>
</feature>
<dbReference type="SUPFAM" id="SSF50249">
    <property type="entry name" value="Nucleic acid-binding proteins"/>
    <property type="match status" value="1"/>
</dbReference>
<dbReference type="Gene3D" id="2.40.50.100">
    <property type="match status" value="1"/>
</dbReference>
<evidence type="ECO:0000256" key="9">
    <source>
        <dbReference type="ARBA" id="ARBA00030615"/>
    </source>
</evidence>
<dbReference type="InterPro" id="IPR026699">
    <property type="entry name" value="Exosome_RNA_bind1/RRP40/RRP4"/>
</dbReference>
<dbReference type="SUPFAM" id="SSF54791">
    <property type="entry name" value="Eukaryotic type KH-domain (KH-domain type I)"/>
    <property type="match status" value="1"/>
</dbReference>
<comment type="caution">
    <text evidence="12">The sequence shown here is derived from an EMBL/GenBank/DDBJ whole genome shotgun (WGS) entry which is preliminary data.</text>
</comment>
<dbReference type="Gene3D" id="3.30.1370.10">
    <property type="entry name" value="K Homology domain, type 1"/>
    <property type="match status" value="1"/>
</dbReference>
<reference evidence="12 13" key="1">
    <citation type="journal article" date="2020" name="ISME J.">
        <title>Uncovering the hidden diversity of litter-decomposition mechanisms in mushroom-forming fungi.</title>
        <authorList>
            <person name="Floudas D."/>
            <person name="Bentzer J."/>
            <person name="Ahren D."/>
            <person name="Johansson T."/>
            <person name="Persson P."/>
            <person name="Tunlid A."/>
        </authorList>
    </citation>
    <scope>NUCLEOTIDE SEQUENCE [LARGE SCALE GENOMIC DNA]</scope>
    <source>
        <strain evidence="12 13">CBS 175.51</strain>
    </source>
</reference>
<keyword evidence="13" id="KW-1185">Reference proteome</keyword>
<dbReference type="SUPFAM" id="SSF110324">
    <property type="entry name" value="Ribosomal L27 protein-like"/>
    <property type="match status" value="1"/>
</dbReference>
<evidence type="ECO:0000313" key="13">
    <source>
        <dbReference type="Proteomes" id="UP000541558"/>
    </source>
</evidence>
<dbReference type="GO" id="GO:0071034">
    <property type="term" value="P:CUT catabolic process"/>
    <property type="evidence" value="ECO:0007669"/>
    <property type="project" value="TreeGrafter"/>
</dbReference>
<evidence type="ECO:0000313" key="12">
    <source>
        <dbReference type="EMBL" id="KAF5309339.1"/>
    </source>
</evidence>
<dbReference type="GO" id="GO:0000176">
    <property type="term" value="C:nuclear exosome (RNase complex)"/>
    <property type="evidence" value="ECO:0007669"/>
    <property type="project" value="TreeGrafter"/>
</dbReference>
<comment type="subcellular location">
    <subcellularLocation>
        <location evidence="1">Cytoplasm</location>
    </subcellularLocation>
    <subcellularLocation>
        <location evidence="2">Nucleus</location>
        <location evidence="2">Nucleolus</location>
    </subcellularLocation>
</comment>
<protein>
    <recommendedName>
        <fullName evidence="9">Ribosomal RNA-processing protein 40</fullName>
    </recommendedName>
</protein>